<dbReference type="EMBL" id="QGDD01000013">
    <property type="protein sequence ID" value="PWN00927.1"/>
    <property type="molecule type" value="Genomic_DNA"/>
</dbReference>
<organism evidence="2 3">
    <name type="scientific">Nocardioides silvaticus</name>
    <dbReference type="NCBI Taxonomy" id="2201891"/>
    <lineage>
        <taxon>Bacteria</taxon>
        <taxon>Bacillati</taxon>
        <taxon>Actinomycetota</taxon>
        <taxon>Actinomycetes</taxon>
        <taxon>Propionibacteriales</taxon>
        <taxon>Nocardioidaceae</taxon>
        <taxon>Nocardioides</taxon>
    </lineage>
</organism>
<dbReference type="AlphaFoldDB" id="A0A316T9L6"/>
<proteinExistence type="predicted"/>
<keyword evidence="3" id="KW-1185">Reference proteome</keyword>
<protein>
    <submittedName>
        <fullName evidence="2">Uncharacterized protein</fullName>
    </submittedName>
</protein>
<comment type="caution">
    <text evidence="2">The sequence shown here is derived from an EMBL/GenBank/DDBJ whole genome shotgun (WGS) entry which is preliminary data.</text>
</comment>
<name>A0A316T9L6_9ACTN</name>
<gene>
    <name evidence="2" type="ORF">DJ010_20940</name>
</gene>
<keyword evidence="1" id="KW-0175">Coiled coil</keyword>
<feature type="coiled-coil region" evidence="1">
    <location>
        <begin position="279"/>
        <end position="306"/>
    </location>
</feature>
<evidence type="ECO:0000313" key="2">
    <source>
        <dbReference type="EMBL" id="PWN00927.1"/>
    </source>
</evidence>
<feature type="coiled-coil region" evidence="1">
    <location>
        <begin position="220"/>
        <end position="250"/>
    </location>
</feature>
<dbReference type="RefSeq" id="WP_109697402.1">
    <property type="nucleotide sequence ID" value="NZ_QGDD01000013.1"/>
</dbReference>
<evidence type="ECO:0000313" key="3">
    <source>
        <dbReference type="Proteomes" id="UP000245507"/>
    </source>
</evidence>
<dbReference type="OrthoDB" id="3722887at2"/>
<reference evidence="2 3" key="1">
    <citation type="submission" date="2018-05" db="EMBL/GenBank/DDBJ databases">
        <title>Nocardioides silvaticus genome.</title>
        <authorList>
            <person name="Li C."/>
            <person name="Wang G."/>
        </authorList>
    </citation>
    <scope>NUCLEOTIDE SEQUENCE [LARGE SCALE GENOMIC DNA]</scope>
    <source>
        <strain evidence="2 3">CCTCC AB 2018079</strain>
    </source>
</reference>
<dbReference type="Proteomes" id="UP000245507">
    <property type="component" value="Unassembled WGS sequence"/>
</dbReference>
<evidence type="ECO:0000256" key="1">
    <source>
        <dbReference type="SAM" id="Coils"/>
    </source>
</evidence>
<accession>A0A316T9L6</accession>
<sequence>MTATAPSAPGKLGEAIEPALIQRYVVELDGWLRTRDDELRELDAAAIAAGRGEELAGDMQLVLAMWKAIHDRYQLVFATWDGGRVLQQERERISTLIWGRLDGASGMPGGLAVSLPEACRLNDALTGQLRTKLALTYDATEQVARIRDLRAQLERIRDQVGLEPPASQEAAARTLAGLMLRLDQLTERSERGADVGGMLGPLEVEATTFERDLIVGNARRRDARSKLESARELRADLEAREQALEKLAAQCVATVDTAPHFAVPDVDALGPVPNTPDAIDEYLKKLDRVSQALEFAQHKYADALAQHTELVALLDAYVAKATAQGVAGNRDLVESERQARAVLARTPAPMAVAQQLVATYQTWLQKETAQ</sequence>